<protein>
    <submittedName>
        <fullName evidence="2">Uncharacterized protein</fullName>
    </submittedName>
</protein>
<sequence length="43" mass="5112">DIWRGSNIVEEDLFDDDEPLFDNLHYDIPNPHRRRVIPLHNGA</sequence>
<evidence type="ECO:0000313" key="1">
    <source>
        <dbReference type="Proteomes" id="UP000887580"/>
    </source>
</evidence>
<evidence type="ECO:0000313" key="2">
    <source>
        <dbReference type="WBParaSite" id="PS1159_v2.g10440.t1"/>
    </source>
</evidence>
<dbReference type="WBParaSite" id="PS1159_v2.g10440.t1">
    <property type="protein sequence ID" value="PS1159_v2.g10440.t1"/>
    <property type="gene ID" value="PS1159_v2.g10440"/>
</dbReference>
<reference evidence="2" key="1">
    <citation type="submission" date="2022-11" db="UniProtKB">
        <authorList>
            <consortium name="WormBaseParasite"/>
        </authorList>
    </citation>
    <scope>IDENTIFICATION</scope>
</reference>
<accession>A0AC35ESR1</accession>
<proteinExistence type="predicted"/>
<name>A0AC35ESR1_9BILA</name>
<dbReference type="Proteomes" id="UP000887580">
    <property type="component" value="Unplaced"/>
</dbReference>
<organism evidence="1 2">
    <name type="scientific">Panagrolaimus sp. PS1159</name>
    <dbReference type="NCBI Taxonomy" id="55785"/>
    <lineage>
        <taxon>Eukaryota</taxon>
        <taxon>Metazoa</taxon>
        <taxon>Ecdysozoa</taxon>
        <taxon>Nematoda</taxon>
        <taxon>Chromadorea</taxon>
        <taxon>Rhabditida</taxon>
        <taxon>Tylenchina</taxon>
        <taxon>Panagrolaimomorpha</taxon>
        <taxon>Panagrolaimoidea</taxon>
        <taxon>Panagrolaimidae</taxon>
        <taxon>Panagrolaimus</taxon>
    </lineage>
</organism>